<dbReference type="GO" id="GO:0016020">
    <property type="term" value="C:membrane"/>
    <property type="evidence" value="ECO:0007669"/>
    <property type="project" value="UniProtKB-SubCell"/>
</dbReference>
<feature type="transmembrane region" description="Helical" evidence="5">
    <location>
        <begin position="354"/>
        <end position="371"/>
    </location>
</feature>
<protein>
    <recommendedName>
        <fullName evidence="6">O-antigen ligase-related domain-containing protein</fullName>
    </recommendedName>
</protein>
<dbReference type="PANTHER" id="PTHR37422:SF17">
    <property type="entry name" value="O-ANTIGEN LIGASE"/>
    <property type="match status" value="1"/>
</dbReference>
<dbReference type="InterPro" id="IPR007016">
    <property type="entry name" value="O-antigen_ligase-rel_domated"/>
</dbReference>
<keyword evidence="3 5" id="KW-1133">Transmembrane helix</keyword>
<organism evidence="7">
    <name type="scientific">Pseudoalteromonas translucida KMM 520</name>
    <dbReference type="NCBI Taxonomy" id="1315283"/>
    <lineage>
        <taxon>Bacteria</taxon>
        <taxon>Pseudomonadati</taxon>
        <taxon>Pseudomonadota</taxon>
        <taxon>Gammaproteobacteria</taxon>
        <taxon>Alteromonadales</taxon>
        <taxon>Pseudoalteromonadaceae</taxon>
        <taxon>Pseudoalteromonas</taxon>
    </lineage>
</organism>
<evidence type="ECO:0000313" key="7">
    <source>
        <dbReference type="EMBL" id="ALS33334.1"/>
    </source>
</evidence>
<name>A0A0U2LNQ6_9GAMM</name>
<dbReference type="EMBL" id="CP011034">
    <property type="protein sequence ID" value="ALS33334.1"/>
    <property type="molecule type" value="Genomic_DNA"/>
</dbReference>
<dbReference type="PATRIC" id="fig|1315283.4.peg.1926"/>
<dbReference type="InterPro" id="IPR051533">
    <property type="entry name" value="WaaL-like"/>
</dbReference>
<feature type="transmembrane region" description="Helical" evidence="5">
    <location>
        <begin position="318"/>
        <end position="342"/>
    </location>
</feature>
<accession>A0A0U2LNQ6</accession>
<dbReference type="AlphaFoldDB" id="A0A0U2LNQ6"/>
<dbReference type="Pfam" id="PF04932">
    <property type="entry name" value="Wzy_C"/>
    <property type="match status" value="1"/>
</dbReference>
<feature type="transmembrane region" description="Helical" evidence="5">
    <location>
        <begin position="159"/>
        <end position="181"/>
    </location>
</feature>
<evidence type="ECO:0000256" key="4">
    <source>
        <dbReference type="ARBA" id="ARBA00023136"/>
    </source>
</evidence>
<comment type="subcellular location">
    <subcellularLocation>
        <location evidence="1">Membrane</location>
        <topology evidence="1">Multi-pass membrane protein</topology>
    </subcellularLocation>
</comment>
<gene>
    <name evidence="7" type="ORF">PTRA_a2222</name>
</gene>
<proteinExistence type="predicted"/>
<reference evidence="7 8" key="1">
    <citation type="submission" date="2015-03" db="EMBL/GenBank/DDBJ databases">
        <authorList>
            <person name="Murphy D."/>
        </authorList>
    </citation>
    <scope>NUCLEOTIDE SEQUENCE [LARGE SCALE GENOMIC DNA]</scope>
    <source>
        <strain evidence="7 8">KMM 520</strain>
    </source>
</reference>
<dbReference type="PANTHER" id="PTHR37422">
    <property type="entry name" value="TEICHURONIC ACID BIOSYNTHESIS PROTEIN TUAE"/>
    <property type="match status" value="1"/>
</dbReference>
<dbReference type="OrthoDB" id="5862403at2"/>
<feature type="transmembrane region" description="Helical" evidence="5">
    <location>
        <begin position="227"/>
        <end position="245"/>
    </location>
</feature>
<evidence type="ECO:0000256" key="3">
    <source>
        <dbReference type="ARBA" id="ARBA00022989"/>
    </source>
</evidence>
<evidence type="ECO:0000256" key="1">
    <source>
        <dbReference type="ARBA" id="ARBA00004141"/>
    </source>
</evidence>
<sequence>MKSFFYFSQTIFILLLLRSSLDPILDLTRVGGIGFGAIINFILVLCVCNLILKNNMLVSKSIIKIWSPFIVIGLLSISISPDKISSLRSFFTVITYFSWFLIPFYYVKKEAEVKVLIKLIIYSSIIPFVFAGVEFIFPAGSTGNDGFRVFGSFSHPNIFAFYLVLISSICFFTFKSTLIAFDVKFIKHAKIIFMFCIICLLATKTRSAWIALVIVFLVYGLLIERRYIVYLILLTFIAFLIPSIQERILDIFSGNSIDILEEGGKLNSYAWRNVVWSAAWGYIMEKPFFGHGYNSFSYYFLEFFPLESDTSFDAHNTYVQIAFDMGFFGVIAYLFLFSMILARMIKYFKVDKKGGAIIIGLVISYLVVGYSDNLLFYLSYNWYFWFFIGIFFVYSQFNCQSTNLDKEDV</sequence>
<feature type="transmembrane region" description="Helical" evidence="5">
    <location>
        <begin position="31"/>
        <end position="51"/>
    </location>
</feature>
<dbReference type="KEGG" id="ptn:PTRA_a2222"/>
<feature type="transmembrane region" description="Helical" evidence="5">
    <location>
        <begin position="87"/>
        <end position="107"/>
    </location>
</feature>
<feature type="domain" description="O-antigen ligase-related" evidence="6">
    <location>
        <begin position="192"/>
        <end position="334"/>
    </location>
</feature>
<feature type="transmembrane region" description="Helical" evidence="5">
    <location>
        <begin position="377"/>
        <end position="397"/>
    </location>
</feature>
<keyword evidence="4 5" id="KW-0472">Membrane</keyword>
<evidence type="ECO:0000313" key="8">
    <source>
        <dbReference type="Proteomes" id="UP000065261"/>
    </source>
</evidence>
<feature type="transmembrane region" description="Helical" evidence="5">
    <location>
        <begin position="119"/>
        <end position="139"/>
    </location>
</feature>
<dbReference type="RefSeq" id="WP_058373605.1">
    <property type="nucleotide sequence ID" value="NZ_CP011034.1"/>
</dbReference>
<evidence type="ECO:0000256" key="2">
    <source>
        <dbReference type="ARBA" id="ARBA00022692"/>
    </source>
</evidence>
<dbReference type="Proteomes" id="UP000065261">
    <property type="component" value="Chromosome I"/>
</dbReference>
<evidence type="ECO:0000259" key="6">
    <source>
        <dbReference type="Pfam" id="PF04932"/>
    </source>
</evidence>
<evidence type="ECO:0000256" key="5">
    <source>
        <dbReference type="SAM" id="Phobius"/>
    </source>
</evidence>
<feature type="transmembrane region" description="Helical" evidence="5">
    <location>
        <begin position="193"/>
        <end position="221"/>
    </location>
</feature>
<keyword evidence="2 5" id="KW-0812">Transmembrane</keyword>
<feature type="transmembrane region" description="Helical" evidence="5">
    <location>
        <begin position="63"/>
        <end position="81"/>
    </location>
</feature>